<proteinExistence type="predicted"/>
<sequence length="37" mass="4151">MDFDVELKSELVVVPRGQKKQSILPDGTKGIGWTSKY</sequence>
<dbReference type="Gene3D" id="3.60.60.10">
    <property type="entry name" value="Penicillin V Acylase, Chain A"/>
    <property type="match status" value="1"/>
</dbReference>
<name>X0Z228_9ZZZZ</name>
<organism evidence="1">
    <name type="scientific">marine sediment metagenome</name>
    <dbReference type="NCBI Taxonomy" id="412755"/>
    <lineage>
        <taxon>unclassified sequences</taxon>
        <taxon>metagenomes</taxon>
        <taxon>ecological metagenomes</taxon>
    </lineage>
</organism>
<gene>
    <name evidence="1" type="ORF">S01H4_12364</name>
</gene>
<accession>X0Z228</accession>
<evidence type="ECO:0000313" key="1">
    <source>
        <dbReference type="EMBL" id="GAG62984.1"/>
    </source>
</evidence>
<reference evidence="1" key="1">
    <citation type="journal article" date="2014" name="Front. Microbiol.">
        <title>High frequency of phylogenetically diverse reductive dehalogenase-homologous genes in deep subseafloor sedimentary metagenomes.</title>
        <authorList>
            <person name="Kawai M."/>
            <person name="Futagami T."/>
            <person name="Toyoda A."/>
            <person name="Takaki Y."/>
            <person name="Nishi S."/>
            <person name="Hori S."/>
            <person name="Arai W."/>
            <person name="Tsubouchi T."/>
            <person name="Morono Y."/>
            <person name="Uchiyama I."/>
            <person name="Ito T."/>
            <person name="Fujiyama A."/>
            <person name="Inagaki F."/>
            <person name="Takami H."/>
        </authorList>
    </citation>
    <scope>NUCLEOTIDE SEQUENCE</scope>
    <source>
        <strain evidence="1">Expedition CK06-06</strain>
    </source>
</reference>
<dbReference type="EMBL" id="BART01005232">
    <property type="protein sequence ID" value="GAG62984.1"/>
    <property type="molecule type" value="Genomic_DNA"/>
</dbReference>
<comment type="caution">
    <text evidence="1">The sequence shown here is derived from an EMBL/GenBank/DDBJ whole genome shotgun (WGS) entry which is preliminary data.</text>
</comment>
<protein>
    <submittedName>
        <fullName evidence="1">Uncharacterized protein</fullName>
    </submittedName>
</protein>
<dbReference type="AlphaFoldDB" id="X0Z228"/>
<feature type="non-terminal residue" evidence="1">
    <location>
        <position position="37"/>
    </location>
</feature>